<dbReference type="OrthoDB" id="1434716at2759"/>
<organism evidence="1 2">
    <name type="scientific">Gossypium stocksii</name>
    <dbReference type="NCBI Taxonomy" id="47602"/>
    <lineage>
        <taxon>Eukaryota</taxon>
        <taxon>Viridiplantae</taxon>
        <taxon>Streptophyta</taxon>
        <taxon>Embryophyta</taxon>
        <taxon>Tracheophyta</taxon>
        <taxon>Spermatophyta</taxon>
        <taxon>Magnoliopsida</taxon>
        <taxon>eudicotyledons</taxon>
        <taxon>Gunneridae</taxon>
        <taxon>Pentapetalae</taxon>
        <taxon>rosids</taxon>
        <taxon>malvids</taxon>
        <taxon>Malvales</taxon>
        <taxon>Malvaceae</taxon>
        <taxon>Malvoideae</taxon>
        <taxon>Gossypium</taxon>
    </lineage>
</organism>
<gene>
    <name evidence="1" type="ORF">J1N35_034925</name>
</gene>
<reference evidence="1 2" key="1">
    <citation type="journal article" date="2021" name="Plant Biotechnol. J.">
        <title>Multi-omics assisted identification of the key and species-specific regulatory components of drought-tolerant mechanisms in Gossypium stocksii.</title>
        <authorList>
            <person name="Yu D."/>
            <person name="Ke L."/>
            <person name="Zhang D."/>
            <person name="Wu Y."/>
            <person name="Sun Y."/>
            <person name="Mei J."/>
            <person name="Sun J."/>
            <person name="Sun Y."/>
        </authorList>
    </citation>
    <scope>NUCLEOTIDE SEQUENCE [LARGE SCALE GENOMIC DNA]</scope>
    <source>
        <strain evidence="2">cv. E1</strain>
        <tissue evidence="1">Leaf</tissue>
    </source>
</reference>
<evidence type="ECO:0000313" key="2">
    <source>
        <dbReference type="Proteomes" id="UP000828251"/>
    </source>
</evidence>
<name>A0A9D3ZR67_9ROSI</name>
<keyword evidence="2" id="KW-1185">Reference proteome</keyword>
<dbReference type="Proteomes" id="UP000828251">
    <property type="component" value="Unassembled WGS sequence"/>
</dbReference>
<sequence>MDWLGHLIRKEIEAGNWNPIQLSRNGPVVSHLFFADDLIIFGKAQLAQARLLGFILHQFCETSGHRISVRKSNIFFSNITSREDCAQIVQIFSFQEVQNLGKYCGVLLLHERVTKCTLRFVVDKVRKKLQSWDARRLSIAGRITLAQSILLSIPNFLCNL</sequence>
<proteinExistence type="predicted"/>
<dbReference type="EMBL" id="JAIQCV010000010">
    <property type="protein sequence ID" value="KAH1056860.1"/>
    <property type="molecule type" value="Genomic_DNA"/>
</dbReference>
<protein>
    <recommendedName>
        <fullName evidence="3">Reverse transcriptase domain-containing protein</fullName>
    </recommendedName>
</protein>
<dbReference type="AlphaFoldDB" id="A0A9D3ZR67"/>
<dbReference type="PANTHER" id="PTHR33116">
    <property type="entry name" value="REVERSE TRANSCRIPTASE ZINC-BINDING DOMAIN-CONTAINING PROTEIN-RELATED-RELATED"/>
    <property type="match status" value="1"/>
</dbReference>
<evidence type="ECO:0000313" key="1">
    <source>
        <dbReference type="EMBL" id="KAH1056860.1"/>
    </source>
</evidence>
<dbReference type="PANTHER" id="PTHR33116:SF86">
    <property type="entry name" value="REVERSE TRANSCRIPTASE DOMAIN-CONTAINING PROTEIN"/>
    <property type="match status" value="1"/>
</dbReference>
<evidence type="ECO:0008006" key="3">
    <source>
        <dbReference type="Google" id="ProtNLM"/>
    </source>
</evidence>
<accession>A0A9D3ZR67</accession>
<comment type="caution">
    <text evidence="1">The sequence shown here is derived from an EMBL/GenBank/DDBJ whole genome shotgun (WGS) entry which is preliminary data.</text>
</comment>